<dbReference type="Proteomes" id="UP000249739">
    <property type="component" value="Unassembled WGS sequence"/>
</dbReference>
<proteinExistence type="predicted"/>
<dbReference type="EMBL" id="QFOT01000008">
    <property type="protein sequence ID" value="PZP57080.1"/>
    <property type="molecule type" value="Genomic_DNA"/>
</dbReference>
<organism evidence="1 2">
    <name type="scientific">Micavibrio aeruginosavorus</name>
    <dbReference type="NCBI Taxonomy" id="349221"/>
    <lineage>
        <taxon>Bacteria</taxon>
        <taxon>Pseudomonadati</taxon>
        <taxon>Bdellovibrionota</taxon>
        <taxon>Bdellovibrionia</taxon>
        <taxon>Bdellovibrionales</taxon>
        <taxon>Pseudobdellovibrionaceae</taxon>
        <taxon>Micavibrio</taxon>
    </lineage>
</organism>
<sequence>MQNTNHSLSSEAVKALSPLPISQMGADDENDFPAIDPYQEFFDYLVAQGTAVSEAWDRVWENPRRSAQIGMKLAAYRIEPGIDYALS</sequence>
<accession>A0A2W5FTH8</accession>
<evidence type="ECO:0000313" key="2">
    <source>
        <dbReference type="Proteomes" id="UP000249739"/>
    </source>
</evidence>
<name>A0A2W5FTH8_9BACT</name>
<protein>
    <submittedName>
        <fullName evidence="1">Uncharacterized protein</fullName>
    </submittedName>
</protein>
<evidence type="ECO:0000313" key="1">
    <source>
        <dbReference type="EMBL" id="PZP57080.1"/>
    </source>
</evidence>
<dbReference type="AlphaFoldDB" id="A0A2W5FTH8"/>
<comment type="caution">
    <text evidence="1">The sequence shown here is derived from an EMBL/GenBank/DDBJ whole genome shotgun (WGS) entry which is preliminary data.</text>
</comment>
<reference evidence="1 2" key="1">
    <citation type="submission" date="2017-08" db="EMBL/GenBank/DDBJ databases">
        <title>Infants hospitalized years apart are colonized by the same room-sourced microbial strains.</title>
        <authorList>
            <person name="Brooks B."/>
            <person name="Olm M.R."/>
            <person name="Firek B.A."/>
            <person name="Baker R."/>
            <person name="Thomas B.C."/>
            <person name="Morowitz M.J."/>
            <person name="Banfield J.F."/>
        </authorList>
    </citation>
    <scope>NUCLEOTIDE SEQUENCE [LARGE SCALE GENOMIC DNA]</scope>
    <source>
        <strain evidence="1">S2_006_000_R2_64</strain>
    </source>
</reference>
<gene>
    <name evidence="1" type="ORF">DI586_01615</name>
</gene>